<dbReference type="SMART" id="SM00028">
    <property type="entry name" value="TPR"/>
    <property type="match status" value="5"/>
</dbReference>
<dbReference type="InterPro" id="IPR019734">
    <property type="entry name" value="TPR_rpt"/>
</dbReference>
<feature type="repeat" description="TPR" evidence="3">
    <location>
        <begin position="130"/>
        <end position="163"/>
    </location>
</feature>
<proteinExistence type="predicted"/>
<dbReference type="SUPFAM" id="SSF48452">
    <property type="entry name" value="TPR-like"/>
    <property type="match status" value="1"/>
</dbReference>
<name>A0A3S3UP69_9PROT</name>
<dbReference type="Pfam" id="PF13432">
    <property type="entry name" value="TPR_16"/>
    <property type="match status" value="2"/>
</dbReference>
<dbReference type="EMBL" id="SADE01000002">
    <property type="protein sequence ID" value="RVU36582.1"/>
    <property type="molecule type" value="Genomic_DNA"/>
</dbReference>
<comment type="caution">
    <text evidence="5">The sequence shown here is derived from an EMBL/GenBank/DDBJ whole genome shotgun (WGS) entry which is preliminary data.</text>
</comment>
<dbReference type="PANTHER" id="PTHR45586">
    <property type="entry name" value="TPR REPEAT-CONTAINING PROTEIN PA4667"/>
    <property type="match status" value="1"/>
</dbReference>
<organism evidence="5 6">
    <name type="scientific">Hwanghaeella grinnelliae</name>
    <dbReference type="NCBI Taxonomy" id="2500179"/>
    <lineage>
        <taxon>Bacteria</taxon>
        <taxon>Pseudomonadati</taxon>
        <taxon>Pseudomonadota</taxon>
        <taxon>Alphaproteobacteria</taxon>
        <taxon>Rhodospirillales</taxon>
        <taxon>Rhodospirillaceae</taxon>
        <taxon>Hwanghaeella</taxon>
    </lineage>
</organism>
<dbReference type="PANTHER" id="PTHR45586:SF1">
    <property type="entry name" value="LIPOPOLYSACCHARIDE ASSEMBLY PROTEIN B"/>
    <property type="match status" value="1"/>
</dbReference>
<dbReference type="Gene3D" id="3.40.50.2000">
    <property type="entry name" value="Glycogen Phosphorylase B"/>
    <property type="match status" value="1"/>
</dbReference>
<keyword evidence="6" id="KW-1185">Reference proteome</keyword>
<feature type="region of interest" description="Disordered" evidence="4">
    <location>
        <begin position="1"/>
        <end position="27"/>
    </location>
</feature>
<dbReference type="Gene3D" id="1.25.40.10">
    <property type="entry name" value="Tetratricopeptide repeat domain"/>
    <property type="match status" value="1"/>
</dbReference>
<feature type="repeat" description="TPR" evidence="3">
    <location>
        <begin position="164"/>
        <end position="197"/>
    </location>
</feature>
<evidence type="ECO:0000313" key="6">
    <source>
        <dbReference type="Proteomes" id="UP000287447"/>
    </source>
</evidence>
<dbReference type="RefSeq" id="WP_127766058.1">
    <property type="nucleotide sequence ID" value="NZ_SADE01000002.1"/>
</dbReference>
<dbReference type="InterPro" id="IPR051012">
    <property type="entry name" value="CellSynth/LPSAsmb/PSIAsmb"/>
</dbReference>
<feature type="repeat" description="TPR" evidence="3">
    <location>
        <begin position="96"/>
        <end position="129"/>
    </location>
</feature>
<evidence type="ECO:0000256" key="4">
    <source>
        <dbReference type="SAM" id="MobiDB-lite"/>
    </source>
</evidence>
<gene>
    <name evidence="5" type="ORF">EOI86_15465</name>
</gene>
<dbReference type="Pfam" id="PF13181">
    <property type="entry name" value="TPR_8"/>
    <property type="match status" value="1"/>
</dbReference>
<sequence length="502" mass="54654">MNEDRVDEDRHISETEDGAGGEPPESSLKRAFDIGLERQTAGDFDGAIRAWRAILLQNPDSVAAMNNLGIALRHEGRIAESEAVLRAGLEREPLNPELLVSLGQTRLQWGRLDEAEKDFIRASSLAPRLPGAHHALGILYLQRNRPEDAIRAFRAETSADPNSTTGLLALSDVQALVGNLDEAAEHLRRAVKLDPDNRTAHLRIAELLLLAGDYPGGFREMEWRWRSTPWEETHPEIPLWEGAALNGRTLLVDCDGGFSETLLLIRLLKPGGPCGEGRVYVRCRPALMELLHGCRWLDGVSSLGEPPPAMADIGCPLAMIPQLTGMDIQDIPGDAPYLRPDPSALAQWRARLPKSGLPVGVCWSGGEGDIPLAAFKPLADIPGIQLVSLQKGEARREIRDCGFDILDLGAELDEGPGAFVDSAAVIHQLPLTVSTQTPVAHLAGALDRPVWIVLPHTPHWCFGLDEETTPWHPSARLFRPSPRESSNSVIARLAQSVAALLG</sequence>
<dbReference type="OrthoDB" id="6193797at2"/>
<protein>
    <submittedName>
        <fullName evidence="5">Tetratricopeptide repeat protein</fullName>
    </submittedName>
</protein>
<accession>A0A3S3UP69</accession>
<dbReference type="AlphaFoldDB" id="A0A3S3UP69"/>
<dbReference type="PROSITE" id="PS50005">
    <property type="entry name" value="TPR"/>
    <property type="match status" value="3"/>
</dbReference>
<reference evidence="6" key="1">
    <citation type="submission" date="2019-01" db="EMBL/GenBank/DDBJ databases">
        <title>Gri0909 isolated from a small marine red alga.</title>
        <authorList>
            <person name="Kim J."/>
            <person name="Jeong S.E."/>
            <person name="Jeon C.O."/>
        </authorList>
    </citation>
    <scope>NUCLEOTIDE SEQUENCE [LARGE SCALE GENOMIC DNA]</scope>
    <source>
        <strain evidence="6">Gri0909</strain>
    </source>
</reference>
<dbReference type="InterPro" id="IPR011990">
    <property type="entry name" value="TPR-like_helical_dom_sf"/>
</dbReference>
<evidence type="ECO:0000256" key="2">
    <source>
        <dbReference type="ARBA" id="ARBA00022803"/>
    </source>
</evidence>
<dbReference type="Proteomes" id="UP000287447">
    <property type="component" value="Unassembled WGS sequence"/>
</dbReference>
<keyword evidence="1" id="KW-0677">Repeat</keyword>
<evidence type="ECO:0000256" key="3">
    <source>
        <dbReference type="PROSITE-ProRule" id="PRU00339"/>
    </source>
</evidence>
<keyword evidence="2 3" id="KW-0802">TPR repeat</keyword>
<evidence type="ECO:0000313" key="5">
    <source>
        <dbReference type="EMBL" id="RVU36582.1"/>
    </source>
</evidence>
<dbReference type="SUPFAM" id="SSF53756">
    <property type="entry name" value="UDP-Glycosyltransferase/glycogen phosphorylase"/>
    <property type="match status" value="1"/>
</dbReference>
<evidence type="ECO:0000256" key="1">
    <source>
        <dbReference type="ARBA" id="ARBA00022737"/>
    </source>
</evidence>